<comment type="caution">
    <text evidence="2">The sequence shown here is derived from an EMBL/GenBank/DDBJ whole genome shotgun (WGS) entry which is preliminary data.</text>
</comment>
<reference evidence="2" key="1">
    <citation type="journal article" date="2014" name="Int. J. Syst. Evol. Microbiol.">
        <title>Complete genome sequence of Corynebacterium casei LMG S-19264T (=DSM 44701T), isolated from a smear-ripened cheese.</title>
        <authorList>
            <consortium name="US DOE Joint Genome Institute (JGI-PGF)"/>
            <person name="Walter F."/>
            <person name="Albersmeier A."/>
            <person name="Kalinowski J."/>
            <person name="Ruckert C."/>
        </authorList>
    </citation>
    <scope>NUCLEOTIDE SEQUENCE</scope>
    <source>
        <strain evidence="2">CGMCC 1.12187</strain>
    </source>
</reference>
<evidence type="ECO:0000256" key="1">
    <source>
        <dbReference type="SAM" id="MobiDB-lite"/>
    </source>
</evidence>
<accession>A0A917GZG8</accession>
<feature type="compositionally biased region" description="Basic residues" evidence="1">
    <location>
        <begin position="109"/>
        <end position="124"/>
    </location>
</feature>
<reference evidence="2" key="2">
    <citation type="submission" date="2020-09" db="EMBL/GenBank/DDBJ databases">
        <authorList>
            <person name="Sun Q."/>
            <person name="Zhou Y."/>
        </authorList>
    </citation>
    <scope>NUCLEOTIDE SEQUENCE</scope>
    <source>
        <strain evidence="2">CGMCC 1.12187</strain>
    </source>
</reference>
<feature type="region of interest" description="Disordered" evidence="1">
    <location>
        <begin position="84"/>
        <end position="124"/>
    </location>
</feature>
<evidence type="ECO:0000313" key="3">
    <source>
        <dbReference type="Proteomes" id="UP000638848"/>
    </source>
</evidence>
<organism evidence="2 3">
    <name type="scientific">Kocuria dechangensis</name>
    <dbReference type="NCBI Taxonomy" id="1176249"/>
    <lineage>
        <taxon>Bacteria</taxon>
        <taxon>Bacillati</taxon>
        <taxon>Actinomycetota</taxon>
        <taxon>Actinomycetes</taxon>
        <taxon>Micrococcales</taxon>
        <taxon>Micrococcaceae</taxon>
        <taxon>Kocuria</taxon>
    </lineage>
</organism>
<dbReference type="Proteomes" id="UP000638848">
    <property type="component" value="Unassembled WGS sequence"/>
</dbReference>
<dbReference type="EMBL" id="BMEQ01000015">
    <property type="protein sequence ID" value="GGG62538.1"/>
    <property type="molecule type" value="Genomic_DNA"/>
</dbReference>
<keyword evidence="3" id="KW-1185">Reference proteome</keyword>
<gene>
    <name evidence="2" type="ORF">GCM10011374_27200</name>
</gene>
<evidence type="ECO:0000313" key="2">
    <source>
        <dbReference type="EMBL" id="GGG62538.1"/>
    </source>
</evidence>
<dbReference type="AlphaFoldDB" id="A0A917GZG8"/>
<dbReference type="RefSeq" id="WP_188538087.1">
    <property type="nucleotide sequence ID" value="NZ_BMEQ01000015.1"/>
</dbReference>
<sequence>MADLFDFNHGGATHPGAHAIVHPGADAGEHVVRYTVVAETQQHITLDDGYTYDKFTGVVRGPAGRPTLQDRLTVTEGSAMFDSWSAIAGEPPRRHPPGAPGRGTSPRGSARRRLGALLRRLGRP</sequence>
<protein>
    <submittedName>
        <fullName evidence="2">Uncharacterized protein</fullName>
    </submittedName>
</protein>
<name>A0A917GZG8_9MICC</name>
<proteinExistence type="predicted"/>